<dbReference type="GO" id="GO:0005634">
    <property type="term" value="C:nucleus"/>
    <property type="evidence" value="ECO:0007669"/>
    <property type="project" value="UniProtKB-SubCell"/>
</dbReference>
<evidence type="ECO:0000256" key="4">
    <source>
        <dbReference type="ARBA" id="ARBA00022722"/>
    </source>
</evidence>
<dbReference type="EMBL" id="JANEYG010000081">
    <property type="protein sequence ID" value="KAJ8914039.1"/>
    <property type="molecule type" value="Genomic_DNA"/>
</dbReference>
<proteinExistence type="inferred from homology"/>
<dbReference type="Proteomes" id="UP001159042">
    <property type="component" value="Unassembled WGS sequence"/>
</dbReference>
<organism evidence="9 10">
    <name type="scientific">Exocentrus adspersus</name>
    <dbReference type="NCBI Taxonomy" id="1586481"/>
    <lineage>
        <taxon>Eukaryota</taxon>
        <taxon>Metazoa</taxon>
        <taxon>Ecdysozoa</taxon>
        <taxon>Arthropoda</taxon>
        <taxon>Hexapoda</taxon>
        <taxon>Insecta</taxon>
        <taxon>Pterygota</taxon>
        <taxon>Neoptera</taxon>
        <taxon>Endopterygota</taxon>
        <taxon>Coleoptera</taxon>
        <taxon>Polyphaga</taxon>
        <taxon>Cucujiformia</taxon>
        <taxon>Chrysomeloidea</taxon>
        <taxon>Cerambycidae</taxon>
        <taxon>Lamiinae</taxon>
        <taxon>Acanthocinini</taxon>
        <taxon>Exocentrus</taxon>
    </lineage>
</organism>
<evidence type="ECO:0000256" key="2">
    <source>
        <dbReference type="ARBA" id="ARBA00004123"/>
    </source>
</evidence>
<comment type="cofactor">
    <cofactor evidence="1">
        <name>a divalent metal cation</name>
        <dbReference type="ChEBI" id="CHEBI:60240"/>
    </cofactor>
</comment>
<dbReference type="PANTHER" id="PTHR22930">
    <property type="match status" value="1"/>
</dbReference>
<dbReference type="GO" id="GO:0046872">
    <property type="term" value="F:metal ion binding"/>
    <property type="evidence" value="ECO:0007669"/>
    <property type="project" value="UniProtKB-KW"/>
</dbReference>
<evidence type="ECO:0000256" key="3">
    <source>
        <dbReference type="ARBA" id="ARBA00006958"/>
    </source>
</evidence>
<name>A0AAV8VIF5_9CUCU</name>
<dbReference type="Pfam" id="PF13359">
    <property type="entry name" value="DDE_Tnp_4"/>
    <property type="match status" value="1"/>
</dbReference>
<protein>
    <recommendedName>
        <fullName evidence="8">DDE Tnp4 domain-containing protein</fullName>
    </recommendedName>
</protein>
<evidence type="ECO:0000256" key="7">
    <source>
        <dbReference type="ARBA" id="ARBA00023242"/>
    </source>
</evidence>
<reference evidence="9 10" key="1">
    <citation type="journal article" date="2023" name="Insect Mol. Biol.">
        <title>Genome sequencing provides insights into the evolution of gene families encoding plant cell wall-degrading enzymes in longhorned beetles.</title>
        <authorList>
            <person name="Shin N.R."/>
            <person name="Okamura Y."/>
            <person name="Kirsch R."/>
            <person name="Pauchet Y."/>
        </authorList>
    </citation>
    <scope>NUCLEOTIDE SEQUENCE [LARGE SCALE GENOMIC DNA]</scope>
    <source>
        <strain evidence="9">EAD_L_NR</strain>
    </source>
</reference>
<gene>
    <name evidence="9" type="ORF">NQ315_017558</name>
</gene>
<sequence>MMGKKLLTQFVLKTRITENAKLRLEKTYDSNKSLIVDIRNWLLTKKSAASLSIKLHKARQNHKSIEQFGQNIKELMINLTLAQAGGNDEAVTILAQANEKIAINAFVNGLNDNELRILVKSKGYTKLKDAVGGAQDEDVTNKSNAPQAFHFRGEGSDQGDGEFFVPQRRNKNAVVLSMNDLNFIDPSNRILLYSEENALTEYEKIYKVFHIKKHKLYFFIYFSMTFFKISFHQKIVHIKCYNFAIYCFFIFLKIKAVGRCLNIRNNPVHKIVHETCIVVWDTLKDEFLKPPSSKEDWLSIATRFENRWNFPHCLGALDGKHVNIQTPAHADLYFLIIIKKNSRHVIANIQGGCKVWEPVNFLKMRLTGSHTLQPPCRFTMVDIGAYGSQSDGGIFKASVFGNKLEKNDFNIPEMKVLTRNNIEMPYFLVADEAFPLKQYIMRPYGGKNLTKIQRIYNYRLSRARQVSENTFGILVTRWRILKTTINAKPENVDNIIKAVTVLHNFCQTELGNSDHQDGSWREEESPLQSVGRMAANRAIGETPDQPFHVITI</sequence>
<feature type="domain" description="DDE Tnp4" evidence="8">
    <location>
        <begin position="370"/>
        <end position="504"/>
    </location>
</feature>
<keyword evidence="6" id="KW-0378">Hydrolase</keyword>
<evidence type="ECO:0000259" key="8">
    <source>
        <dbReference type="Pfam" id="PF13359"/>
    </source>
</evidence>
<keyword evidence="5" id="KW-0479">Metal-binding</keyword>
<evidence type="ECO:0000313" key="9">
    <source>
        <dbReference type="EMBL" id="KAJ8914039.1"/>
    </source>
</evidence>
<dbReference type="InterPro" id="IPR027806">
    <property type="entry name" value="HARBI1_dom"/>
</dbReference>
<dbReference type="InterPro" id="IPR045249">
    <property type="entry name" value="HARBI1-like"/>
</dbReference>
<comment type="caution">
    <text evidence="9">The sequence shown here is derived from an EMBL/GenBank/DDBJ whole genome shotgun (WGS) entry which is preliminary data.</text>
</comment>
<comment type="similarity">
    <text evidence="3">Belongs to the HARBI1 family.</text>
</comment>
<keyword evidence="7" id="KW-0539">Nucleus</keyword>
<dbReference type="GO" id="GO:0016787">
    <property type="term" value="F:hydrolase activity"/>
    <property type="evidence" value="ECO:0007669"/>
    <property type="project" value="UniProtKB-KW"/>
</dbReference>
<evidence type="ECO:0000256" key="5">
    <source>
        <dbReference type="ARBA" id="ARBA00022723"/>
    </source>
</evidence>
<evidence type="ECO:0000313" key="10">
    <source>
        <dbReference type="Proteomes" id="UP001159042"/>
    </source>
</evidence>
<evidence type="ECO:0000256" key="1">
    <source>
        <dbReference type="ARBA" id="ARBA00001968"/>
    </source>
</evidence>
<evidence type="ECO:0000256" key="6">
    <source>
        <dbReference type="ARBA" id="ARBA00022801"/>
    </source>
</evidence>
<dbReference type="PANTHER" id="PTHR22930:SF269">
    <property type="entry name" value="NUCLEASE HARBI1-LIKE PROTEIN"/>
    <property type="match status" value="1"/>
</dbReference>
<comment type="subcellular location">
    <subcellularLocation>
        <location evidence="2">Nucleus</location>
    </subcellularLocation>
</comment>
<dbReference type="AlphaFoldDB" id="A0AAV8VIF5"/>
<accession>A0AAV8VIF5</accession>
<dbReference type="GO" id="GO:0004518">
    <property type="term" value="F:nuclease activity"/>
    <property type="evidence" value="ECO:0007669"/>
    <property type="project" value="UniProtKB-KW"/>
</dbReference>
<keyword evidence="10" id="KW-1185">Reference proteome</keyword>
<keyword evidence="4" id="KW-0540">Nuclease</keyword>